<dbReference type="OrthoDB" id="6381026at2759"/>
<proteinExistence type="predicted"/>
<evidence type="ECO:0000256" key="2">
    <source>
        <dbReference type="SAM" id="MobiDB-lite"/>
    </source>
</evidence>
<dbReference type="Gene3D" id="1.20.1260.80">
    <property type="match status" value="1"/>
</dbReference>
<reference evidence="3" key="1">
    <citation type="submission" date="2019-08" db="EMBL/GenBank/DDBJ databases">
        <title>The genome of the North American firefly Photinus pyralis.</title>
        <authorList>
            <consortium name="Photinus pyralis genome working group"/>
            <person name="Fallon T.R."/>
            <person name="Sander Lower S.E."/>
            <person name="Weng J.-K."/>
        </authorList>
    </citation>
    <scope>NUCLEOTIDE SEQUENCE</scope>
    <source>
        <strain evidence="3">TRF0915ILg1</strain>
        <tissue evidence="3">Whole body</tissue>
    </source>
</reference>
<comment type="caution">
    <text evidence="3">The sequence shown here is derived from an EMBL/GenBank/DDBJ whole genome shotgun (WGS) entry which is preliminary data.</text>
</comment>
<dbReference type="Proteomes" id="UP000801492">
    <property type="component" value="Unassembled WGS sequence"/>
</dbReference>
<organism evidence="3 4">
    <name type="scientific">Ignelater luminosus</name>
    <name type="common">Cucubano</name>
    <name type="synonym">Pyrophorus luminosus</name>
    <dbReference type="NCBI Taxonomy" id="2038154"/>
    <lineage>
        <taxon>Eukaryota</taxon>
        <taxon>Metazoa</taxon>
        <taxon>Ecdysozoa</taxon>
        <taxon>Arthropoda</taxon>
        <taxon>Hexapoda</taxon>
        <taxon>Insecta</taxon>
        <taxon>Pterygota</taxon>
        <taxon>Neoptera</taxon>
        <taxon>Endopterygota</taxon>
        <taxon>Coleoptera</taxon>
        <taxon>Polyphaga</taxon>
        <taxon>Elateriformia</taxon>
        <taxon>Elateroidea</taxon>
        <taxon>Elateridae</taxon>
        <taxon>Agrypninae</taxon>
        <taxon>Pyrophorini</taxon>
        <taxon>Ignelater</taxon>
    </lineage>
</organism>
<protein>
    <submittedName>
        <fullName evidence="3">Uncharacterized protein</fullName>
    </submittedName>
</protein>
<accession>A0A8K0C9X1</accession>
<evidence type="ECO:0000313" key="3">
    <source>
        <dbReference type="EMBL" id="KAF2881426.1"/>
    </source>
</evidence>
<feature type="coiled-coil region" evidence="1">
    <location>
        <begin position="65"/>
        <end position="110"/>
    </location>
</feature>
<sequence>MVSLNDPPPLHETRKSGRTEKIKCSEGIAREVRKNYKERPPSLQTFQKMDMKRIEEMFGSIEENMTQINRKLDNVITEMNQLRNDNIKLKDQASKQENRIEKLERELERRLFVEEGINPKDIHQQIIVVYSTIFQGLSSFVGGRESIEDDPRSGRPSDVTPPKLKPWFSNIVSDYRC</sequence>
<dbReference type="EMBL" id="VTPC01090740">
    <property type="protein sequence ID" value="KAF2881426.1"/>
    <property type="molecule type" value="Genomic_DNA"/>
</dbReference>
<dbReference type="AlphaFoldDB" id="A0A8K0C9X1"/>
<feature type="region of interest" description="Disordered" evidence="2">
    <location>
        <begin position="1"/>
        <end position="26"/>
    </location>
</feature>
<keyword evidence="4" id="KW-1185">Reference proteome</keyword>
<feature type="compositionally biased region" description="Basic and acidic residues" evidence="2">
    <location>
        <begin position="9"/>
        <end position="26"/>
    </location>
</feature>
<name>A0A8K0C9X1_IGNLU</name>
<gene>
    <name evidence="3" type="ORF">ILUMI_24748</name>
</gene>
<keyword evidence="1" id="KW-0175">Coiled coil</keyword>
<evidence type="ECO:0000313" key="4">
    <source>
        <dbReference type="Proteomes" id="UP000801492"/>
    </source>
</evidence>
<evidence type="ECO:0000256" key="1">
    <source>
        <dbReference type="SAM" id="Coils"/>
    </source>
</evidence>